<dbReference type="RefSeq" id="WP_174018916.1">
    <property type="nucleotide sequence ID" value="NZ_JAAMAW010000021.1"/>
</dbReference>
<proteinExistence type="predicted"/>
<dbReference type="SUPFAM" id="SSF51679">
    <property type="entry name" value="Bacterial luciferase-like"/>
    <property type="match status" value="1"/>
</dbReference>
<evidence type="ECO:0000256" key="2">
    <source>
        <dbReference type="ARBA" id="ARBA00074555"/>
    </source>
</evidence>
<evidence type="ECO:0000313" key="4">
    <source>
        <dbReference type="EMBL" id="NTC31088.1"/>
    </source>
</evidence>
<sequence>MTALSILDLIMIGEDRTFSDSLDHALQFAQCAEKAGYTRYWVAEHHNMPGIASAATTLIMSHLAAGTSSIRIGSGGVMLPNHAPFVVAEQFATLNALYPGRIDLGTGRAPGSSSATVLAIRGSHFEQREFSDDVRSLLGYLENSPALPVRNLPGKHDVPVWILGSGLYGARLAGQLGLPFAFASHFAPRYLLDAAREYRESFRPSATLSSPYLVVGACVFAADTHEEAEYLASSHQNWVANLHSGKPGLLPRPSEGLMSKLPEALRATVEQELACSAIGDKEHVGHWLSRFAELTGANEIMIDSRIYDPQARCRSFEIAATALSS</sequence>
<dbReference type="NCBIfam" id="TIGR03558">
    <property type="entry name" value="oxido_grp_1"/>
    <property type="match status" value="1"/>
</dbReference>
<dbReference type="CDD" id="cd00347">
    <property type="entry name" value="Flavin_utilizing_monoxygenases"/>
    <property type="match status" value="1"/>
</dbReference>
<reference evidence="4" key="1">
    <citation type="journal article" date="2020" name="Science">
        <title>Unexpected conservation and global transmission of agrobacterial virulence plasmids.</title>
        <authorList>
            <person name="Weisberg A.J."/>
            <person name="Davis E.W. 2nd"/>
            <person name="Tabima J."/>
            <person name="Belcher M.S."/>
            <person name="Miller M."/>
            <person name="Kuo C.H."/>
            <person name="Loper J.E."/>
            <person name="Grunwald N.J."/>
            <person name="Putnam M.L."/>
            <person name="Chang J.H."/>
        </authorList>
    </citation>
    <scope>NUCLEOTIDE SEQUENCE</scope>
    <source>
        <strain evidence="4">17-1853-1a</strain>
    </source>
</reference>
<dbReference type="Gene3D" id="3.20.20.30">
    <property type="entry name" value="Luciferase-like domain"/>
    <property type="match status" value="1"/>
</dbReference>
<dbReference type="InterPro" id="IPR050766">
    <property type="entry name" value="Bact_Lucif_Oxidored"/>
</dbReference>
<evidence type="ECO:0000256" key="1">
    <source>
        <dbReference type="ARBA" id="ARBA00007789"/>
    </source>
</evidence>
<organism evidence="4 5">
    <name type="scientific">Agrobacterium tumefaciens</name>
    <dbReference type="NCBI Taxonomy" id="358"/>
    <lineage>
        <taxon>Bacteria</taxon>
        <taxon>Pseudomonadati</taxon>
        <taxon>Pseudomonadota</taxon>
        <taxon>Alphaproteobacteria</taxon>
        <taxon>Hyphomicrobiales</taxon>
        <taxon>Rhizobiaceae</taxon>
        <taxon>Rhizobium/Agrobacterium group</taxon>
        <taxon>Agrobacterium</taxon>
        <taxon>Agrobacterium tumefaciens complex</taxon>
    </lineage>
</organism>
<feature type="domain" description="Luciferase-like" evidence="3">
    <location>
        <begin position="19"/>
        <end position="294"/>
    </location>
</feature>
<dbReference type="FunFam" id="3.20.20.30:FF:000002">
    <property type="entry name" value="LLM class flavin-dependent oxidoreductase"/>
    <property type="match status" value="1"/>
</dbReference>
<dbReference type="InterPro" id="IPR019949">
    <property type="entry name" value="CmoO-like"/>
</dbReference>
<evidence type="ECO:0000259" key="3">
    <source>
        <dbReference type="Pfam" id="PF00296"/>
    </source>
</evidence>
<dbReference type="AlphaFoldDB" id="A0AA44F8V6"/>
<dbReference type="GO" id="GO:0005829">
    <property type="term" value="C:cytosol"/>
    <property type="evidence" value="ECO:0007669"/>
    <property type="project" value="TreeGrafter"/>
</dbReference>
<gene>
    <name evidence="4" type="ORF">G6M46_23435</name>
</gene>
<protein>
    <recommendedName>
        <fullName evidence="2">Luciferase-like monooxygenase</fullName>
    </recommendedName>
</protein>
<comment type="similarity">
    <text evidence="1">To bacterial alkanal monooxygenase alpha and beta chains.</text>
</comment>
<name>A0AA44F8V6_AGRTU</name>
<dbReference type="InterPro" id="IPR011251">
    <property type="entry name" value="Luciferase-like_dom"/>
</dbReference>
<dbReference type="Pfam" id="PF00296">
    <property type="entry name" value="Bac_luciferase"/>
    <property type="match status" value="1"/>
</dbReference>
<accession>A0AA44F8V6</accession>
<dbReference type="PANTHER" id="PTHR30137:SF6">
    <property type="entry name" value="LUCIFERASE-LIKE MONOOXYGENASE"/>
    <property type="match status" value="1"/>
</dbReference>
<dbReference type="GO" id="GO:0016705">
    <property type="term" value="F:oxidoreductase activity, acting on paired donors, with incorporation or reduction of molecular oxygen"/>
    <property type="evidence" value="ECO:0007669"/>
    <property type="project" value="InterPro"/>
</dbReference>
<dbReference type="PANTHER" id="PTHR30137">
    <property type="entry name" value="LUCIFERASE-LIKE MONOOXYGENASE"/>
    <property type="match status" value="1"/>
</dbReference>
<dbReference type="EMBL" id="JAAMAY010000035">
    <property type="protein sequence ID" value="NTC31088.1"/>
    <property type="molecule type" value="Genomic_DNA"/>
</dbReference>
<dbReference type="InterPro" id="IPR036661">
    <property type="entry name" value="Luciferase-like_sf"/>
</dbReference>
<comment type="caution">
    <text evidence="4">The sequence shown here is derived from an EMBL/GenBank/DDBJ whole genome shotgun (WGS) entry which is preliminary data.</text>
</comment>
<dbReference type="Proteomes" id="UP000702952">
    <property type="component" value="Unassembled WGS sequence"/>
</dbReference>
<evidence type="ECO:0000313" key="5">
    <source>
        <dbReference type="Proteomes" id="UP000702952"/>
    </source>
</evidence>